<dbReference type="SFLD" id="SFLDS00032">
    <property type="entry name" value="Radical_SAM_3-amino-3-carboxyp"/>
    <property type="match status" value="1"/>
</dbReference>
<dbReference type="UniPathway" id="UPA00559"/>
<dbReference type="WBParaSite" id="GPUH_0000161601-mRNA-1">
    <property type="protein sequence ID" value="GPUH_0000161601-mRNA-1"/>
    <property type="gene ID" value="GPUH_0000161601"/>
</dbReference>
<comment type="cofactor">
    <cofactor evidence="1">
        <name>[4Fe-4S] cluster</name>
        <dbReference type="ChEBI" id="CHEBI:49883"/>
    </cofactor>
</comment>
<dbReference type="GO" id="GO:0051536">
    <property type="term" value="F:iron-sulfur cluster binding"/>
    <property type="evidence" value="ECO:0007669"/>
    <property type="project" value="UniProtKB-KW"/>
</dbReference>
<organism evidence="8">
    <name type="scientific">Gongylonema pulchrum</name>
    <dbReference type="NCBI Taxonomy" id="637853"/>
    <lineage>
        <taxon>Eukaryota</taxon>
        <taxon>Metazoa</taxon>
        <taxon>Ecdysozoa</taxon>
        <taxon>Nematoda</taxon>
        <taxon>Chromadorea</taxon>
        <taxon>Rhabditida</taxon>
        <taxon>Spirurina</taxon>
        <taxon>Spiruromorpha</taxon>
        <taxon>Spiruroidea</taxon>
        <taxon>Gongylonematidae</taxon>
        <taxon>Gongylonema</taxon>
    </lineage>
</organism>
<reference evidence="8" key="1">
    <citation type="submission" date="2016-06" db="UniProtKB">
        <authorList>
            <consortium name="WormBaseParasite"/>
        </authorList>
    </citation>
    <scope>IDENTIFICATION</scope>
</reference>
<evidence type="ECO:0000313" key="6">
    <source>
        <dbReference type="EMBL" id="VDK30522.1"/>
    </source>
</evidence>
<evidence type="ECO:0000256" key="2">
    <source>
        <dbReference type="ARBA" id="ARBA00005156"/>
    </source>
</evidence>
<keyword evidence="5" id="KW-0411">Iron-sulfur</keyword>
<reference evidence="6 7" key="2">
    <citation type="submission" date="2018-11" db="EMBL/GenBank/DDBJ databases">
        <authorList>
            <consortium name="Pathogen Informatics"/>
        </authorList>
    </citation>
    <scope>NUCLEOTIDE SEQUENCE [LARGE SCALE GENOMIC DNA]</scope>
</reference>
<dbReference type="Gene3D" id="3.40.50.11860">
    <property type="entry name" value="Diphthamide synthesis DPH1/DPH2 domain 3"/>
    <property type="match status" value="1"/>
</dbReference>
<dbReference type="Gene3D" id="3.40.50.11840">
    <property type="entry name" value="Diphthamide synthesis DPH1/DPH2 domain 1"/>
    <property type="match status" value="1"/>
</dbReference>
<evidence type="ECO:0000313" key="7">
    <source>
        <dbReference type="Proteomes" id="UP000271098"/>
    </source>
</evidence>
<dbReference type="NCBIfam" id="TIGR00322">
    <property type="entry name" value="diphth2_R"/>
    <property type="match status" value="2"/>
</dbReference>
<proteinExistence type="predicted"/>
<comment type="pathway">
    <text evidence="2">Protein modification; peptidyl-diphthamide biosynthesis.</text>
</comment>
<dbReference type="InterPro" id="IPR042263">
    <property type="entry name" value="DPH1/DPH2_1"/>
</dbReference>
<dbReference type="Pfam" id="PF01866">
    <property type="entry name" value="Diphthamide_syn"/>
    <property type="match status" value="1"/>
</dbReference>
<dbReference type="PANTHER" id="PTHR10762">
    <property type="entry name" value="DIPHTHAMIDE BIOSYNTHESIS PROTEIN"/>
    <property type="match status" value="1"/>
</dbReference>
<dbReference type="PANTHER" id="PTHR10762:SF2">
    <property type="entry name" value="2-(3-AMINO-3-CARBOXYPROPYL)HISTIDINE SYNTHASE SUBUNIT 2"/>
    <property type="match status" value="1"/>
</dbReference>
<evidence type="ECO:0000256" key="1">
    <source>
        <dbReference type="ARBA" id="ARBA00001966"/>
    </source>
</evidence>
<evidence type="ECO:0000313" key="8">
    <source>
        <dbReference type="WBParaSite" id="GPUH_0000161601-mRNA-1"/>
    </source>
</evidence>
<accession>A0A183CYS1</accession>
<keyword evidence="4" id="KW-0408">Iron</keyword>
<dbReference type="InterPro" id="IPR042265">
    <property type="entry name" value="DPH1/DPH2_3"/>
</dbReference>
<dbReference type="OrthoDB" id="449241at2759"/>
<name>A0A183CYS1_9BILA</name>
<evidence type="ECO:0000256" key="4">
    <source>
        <dbReference type="ARBA" id="ARBA00023004"/>
    </source>
</evidence>
<dbReference type="GO" id="GO:0090560">
    <property type="term" value="F:2-(3-amino-3-carboxypropyl)histidine synthase activity"/>
    <property type="evidence" value="ECO:0007669"/>
    <property type="project" value="InterPro"/>
</dbReference>
<keyword evidence="7" id="KW-1185">Reference proteome</keyword>
<dbReference type="EMBL" id="UYRT01002031">
    <property type="protein sequence ID" value="VDK30522.1"/>
    <property type="molecule type" value="Genomic_DNA"/>
</dbReference>
<dbReference type="InterPro" id="IPR016435">
    <property type="entry name" value="DPH1/DPH2"/>
</dbReference>
<dbReference type="AlphaFoldDB" id="A0A183CYS1"/>
<protein>
    <submittedName>
        <fullName evidence="8">2-(3-amino-3-carboxypropyl)histidine synthase subunit 2</fullName>
    </submittedName>
</protein>
<gene>
    <name evidence="6" type="ORF">GPUH_LOCUS1612</name>
</gene>
<dbReference type="GO" id="GO:0017183">
    <property type="term" value="P:protein histidyl modification to diphthamide"/>
    <property type="evidence" value="ECO:0007669"/>
    <property type="project" value="UniProtKB-UniPathway"/>
</dbReference>
<dbReference type="Proteomes" id="UP000271098">
    <property type="component" value="Unassembled WGS sequence"/>
</dbReference>
<dbReference type="GO" id="GO:0046872">
    <property type="term" value="F:metal ion binding"/>
    <property type="evidence" value="ECO:0007669"/>
    <property type="project" value="UniProtKB-KW"/>
</dbReference>
<evidence type="ECO:0000256" key="3">
    <source>
        <dbReference type="ARBA" id="ARBA00022723"/>
    </source>
</evidence>
<evidence type="ECO:0000256" key="5">
    <source>
        <dbReference type="ARBA" id="ARBA00023014"/>
    </source>
</evidence>
<sequence length="276" mass="30701">MNDEELRMFVDVDGTISWIKEHGYSRVALQFPDQFLCFSSAIAVIIEKECGGRVKTFILANTACRSCCVDVLGASQCAADCIVHYGDSCMTGTSNRLPVRYVYGSMPVECEKLRKALEQHKDKFEQKCCLLYDAMYASSGDATNCLGRRVPKDDGNWTVLFIGEESSPLLPLWLMSNLSCTTLFTFSPVTQQCSFARTHASVHLRKRLLLIEKLRDARTVGIVVNTLDAVGYGEAIERTRKLCVVAGKKSYTLAVGQVLSSETRFIYHAATNAFEL</sequence>
<keyword evidence="3" id="KW-0479">Metal-binding</keyword>